<dbReference type="GO" id="GO:0004364">
    <property type="term" value="F:glutathione transferase activity"/>
    <property type="evidence" value="ECO:0007669"/>
    <property type="project" value="UniProtKB-EC"/>
</dbReference>
<dbReference type="FunFam" id="3.40.30.10:FF:000156">
    <property type="entry name" value="Glutathione S-transferase 1"/>
    <property type="match status" value="1"/>
</dbReference>
<dbReference type="PANTHER" id="PTHR44051:SF9">
    <property type="entry name" value="GLUTATHIONE S-TRANSFERASE 1"/>
    <property type="match status" value="1"/>
</dbReference>
<dbReference type="SUPFAM" id="SSF52833">
    <property type="entry name" value="Thioredoxin-like"/>
    <property type="match status" value="1"/>
</dbReference>
<dbReference type="Gene3D" id="1.20.1050.10">
    <property type="match status" value="1"/>
</dbReference>
<sequence>MTDTAVNENGKIIVHHLNNSRSQRILWLLEELGVAYEIKKYQRTPGLTAPEELKAVNPIGTAPVITDGSVNLAESGAIIEYIIRKYGNGRARPPASGEVHDLYWLHAAEGSLMPLGVNAYIMRIITERTPWLIRPLVSFLMSKLRARVIDPRLRVHAQLIEQRLTEVDGGWIADGEEPTAADYMMIFPLECMSQLCPEFLGINTERYLRRVHERPAYRRGLEIGGKYDYAP</sequence>
<dbReference type="InterPro" id="IPR004045">
    <property type="entry name" value="Glutathione_S-Trfase_N"/>
</dbReference>
<accession>A0A165Q1G1</accession>
<dbReference type="SUPFAM" id="SSF47616">
    <property type="entry name" value="GST C-terminal domain-like"/>
    <property type="match status" value="1"/>
</dbReference>
<evidence type="ECO:0000313" key="6">
    <source>
        <dbReference type="EMBL" id="KZT68892.1"/>
    </source>
</evidence>
<dbReference type="InterPro" id="IPR036249">
    <property type="entry name" value="Thioredoxin-like_sf"/>
</dbReference>
<comment type="catalytic activity">
    <reaction evidence="4">
        <text>RX + glutathione = an S-substituted glutathione + a halide anion + H(+)</text>
        <dbReference type="Rhea" id="RHEA:16437"/>
        <dbReference type="ChEBI" id="CHEBI:15378"/>
        <dbReference type="ChEBI" id="CHEBI:16042"/>
        <dbReference type="ChEBI" id="CHEBI:17792"/>
        <dbReference type="ChEBI" id="CHEBI:57925"/>
        <dbReference type="ChEBI" id="CHEBI:90779"/>
        <dbReference type="EC" id="2.5.1.18"/>
    </reaction>
</comment>
<dbReference type="AlphaFoldDB" id="A0A165Q1G1"/>
<keyword evidence="3" id="KW-0808">Transferase</keyword>
<dbReference type="PROSITE" id="PS50404">
    <property type="entry name" value="GST_NTER"/>
    <property type="match status" value="1"/>
</dbReference>
<evidence type="ECO:0000259" key="5">
    <source>
        <dbReference type="PROSITE" id="PS50404"/>
    </source>
</evidence>
<dbReference type="PANTHER" id="PTHR44051">
    <property type="entry name" value="GLUTATHIONE S-TRANSFERASE-RELATED"/>
    <property type="match status" value="1"/>
</dbReference>
<dbReference type="GO" id="GO:0004602">
    <property type="term" value="F:glutathione peroxidase activity"/>
    <property type="evidence" value="ECO:0007669"/>
    <property type="project" value="UniProtKB-ARBA"/>
</dbReference>
<dbReference type="OrthoDB" id="2098326at2759"/>
<dbReference type="InterPro" id="IPR036282">
    <property type="entry name" value="Glutathione-S-Trfase_C_sf"/>
</dbReference>
<evidence type="ECO:0000313" key="7">
    <source>
        <dbReference type="Proteomes" id="UP000076727"/>
    </source>
</evidence>
<evidence type="ECO:0000256" key="4">
    <source>
        <dbReference type="ARBA" id="ARBA00047960"/>
    </source>
</evidence>
<keyword evidence="7" id="KW-1185">Reference proteome</keyword>
<evidence type="ECO:0000256" key="3">
    <source>
        <dbReference type="ARBA" id="ARBA00022679"/>
    </source>
</evidence>
<evidence type="ECO:0000256" key="2">
    <source>
        <dbReference type="ARBA" id="ARBA00012452"/>
    </source>
</evidence>
<gene>
    <name evidence="6" type="ORF">DAEQUDRAFT_727318</name>
</gene>
<dbReference type="SFLD" id="SFLDS00019">
    <property type="entry name" value="Glutathione_Transferase_(cytos"/>
    <property type="match status" value="1"/>
</dbReference>
<dbReference type="SFLD" id="SFLDG00358">
    <property type="entry name" value="Main_(cytGST)"/>
    <property type="match status" value="1"/>
</dbReference>
<protein>
    <recommendedName>
        <fullName evidence="2">glutathione transferase</fullName>
        <ecNumber evidence="2">2.5.1.18</ecNumber>
    </recommendedName>
</protein>
<comment type="similarity">
    <text evidence="1">Belongs to the GST superfamily.</text>
</comment>
<dbReference type="Pfam" id="PF02798">
    <property type="entry name" value="GST_N"/>
    <property type="match status" value="1"/>
</dbReference>
<dbReference type="InterPro" id="IPR040079">
    <property type="entry name" value="Glutathione_S-Trfase"/>
</dbReference>
<organism evidence="6 7">
    <name type="scientific">Daedalea quercina L-15889</name>
    <dbReference type="NCBI Taxonomy" id="1314783"/>
    <lineage>
        <taxon>Eukaryota</taxon>
        <taxon>Fungi</taxon>
        <taxon>Dikarya</taxon>
        <taxon>Basidiomycota</taxon>
        <taxon>Agaricomycotina</taxon>
        <taxon>Agaricomycetes</taxon>
        <taxon>Polyporales</taxon>
        <taxon>Fomitopsis</taxon>
    </lineage>
</organism>
<dbReference type="EMBL" id="KV429062">
    <property type="protein sequence ID" value="KZT68892.1"/>
    <property type="molecule type" value="Genomic_DNA"/>
</dbReference>
<evidence type="ECO:0000256" key="1">
    <source>
        <dbReference type="ARBA" id="ARBA00007409"/>
    </source>
</evidence>
<dbReference type="CDD" id="cd03046">
    <property type="entry name" value="GST_N_GTT1_like"/>
    <property type="match status" value="1"/>
</dbReference>
<dbReference type="EC" id="2.5.1.18" evidence="2"/>
<name>A0A165Q1G1_9APHY</name>
<dbReference type="GO" id="GO:0005737">
    <property type="term" value="C:cytoplasm"/>
    <property type="evidence" value="ECO:0007669"/>
    <property type="project" value="UniProtKB-ARBA"/>
</dbReference>
<dbReference type="Gene3D" id="3.40.30.10">
    <property type="entry name" value="Glutaredoxin"/>
    <property type="match status" value="1"/>
</dbReference>
<dbReference type="STRING" id="1314783.A0A165Q1G1"/>
<dbReference type="Proteomes" id="UP000076727">
    <property type="component" value="Unassembled WGS sequence"/>
</dbReference>
<feature type="domain" description="GST N-terminal" evidence="5">
    <location>
        <begin position="9"/>
        <end position="90"/>
    </location>
</feature>
<reference evidence="6 7" key="1">
    <citation type="journal article" date="2016" name="Mol. Biol. Evol.">
        <title>Comparative Genomics of Early-Diverging Mushroom-Forming Fungi Provides Insights into the Origins of Lignocellulose Decay Capabilities.</title>
        <authorList>
            <person name="Nagy L.G."/>
            <person name="Riley R."/>
            <person name="Tritt A."/>
            <person name="Adam C."/>
            <person name="Daum C."/>
            <person name="Floudas D."/>
            <person name="Sun H."/>
            <person name="Yadav J.S."/>
            <person name="Pangilinan J."/>
            <person name="Larsson K.H."/>
            <person name="Matsuura K."/>
            <person name="Barry K."/>
            <person name="Labutti K."/>
            <person name="Kuo R."/>
            <person name="Ohm R.A."/>
            <person name="Bhattacharya S.S."/>
            <person name="Shirouzu T."/>
            <person name="Yoshinaga Y."/>
            <person name="Martin F.M."/>
            <person name="Grigoriev I.V."/>
            <person name="Hibbett D.S."/>
        </authorList>
    </citation>
    <scope>NUCLEOTIDE SEQUENCE [LARGE SCALE GENOMIC DNA]</scope>
    <source>
        <strain evidence="6 7">L-15889</strain>
    </source>
</reference>
<proteinExistence type="inferred from homology"/>